<keyword evidence="3 5" id="KW-0251">Elongation factor</keyword>
<feature type="region of interest" description="Involved in Mg(2+) ion dislocation from EF-Tu" evidence="5">
    <location>
        <begin position="79"/>
        <end position="82"/>
    </location>
</feature>
<dbReference type="FunFam" id="1.10.8.10:FF:000001">
    <property type="entry name" value="Elongation factor Ts"/>
    <property type="match status" value="1"/>
</dbReference>
<evidence type="ECO:0000313" key="7">
    <source>
        <dbReference type="EMBL" id="MBO8482939.1"/>
    </source>
</evidence>
<dbReference type="PANTHER" id="PTHR11741:SF0">
    <property type="entry name" value="ELONGATION FACTOR TS, MITOCHONDRIAL"/>
    <property type="match status" value="1"/>
</dbReference>
<dbReference type="SUPFAM" id="SSF46934">
    <property type="entry name" value="UBA-like"/>
    <property type="match status" value="1"/>
</dbReference>
<dbReference type="Proteomes" id="UP000725002">
    <property type="component" value="Unassembled WGS sequence"/>
</dbReference>
<reference evidence="7" key="2">
    <citation type="journal article" date="2021" name="PeerJ">
        <title>Extensive microbial diversity within the chicken gut microbiome revealed by metagenomics and culture.</title>
        <authorList>
            <person name="Gilroy R."/>
            <person name="Ravi A."/>
            <person name="Getino M."/>
            <person name="Pursley I."/>
            <person name="Horton D.L."/>
            <person name="Alikhan N.F."/>
            <person name="Baker D."/>
            <person name="Gharbi K."/>
            <person name="Hall N."/>
            <person name="Watson M."/>
            <person name="Adriaenssens E.M."/>
            <person name="Foster-Nyarko E."/>
            <person name="Jarju S."/>
            <person name="Secka A."/>
            <person name="Antonio M."/>
            <person name="Oren A."/>
            <person name="Chaudhuri R.R."/>
            <person name="La Ragione R."/>
            <person name="Hildebrand F."/>
            <person name="Pallen M.J."/>
        </authorList>
    </citation>
    <scope>NUCLEOTIDE SEQUENCE</scope>
    <source>
        <strain evidence="7">G3-8215</strain>
    </source>
</reference>
<evidence type="ECO:0000256" key="5">
    <source>
        <dbReference type="HAMAP-Rule" id="MF_00050"/>
    </source>
</evidence>
<proteinExistence type="inferred from homology"/>
<comment type="caution">
    <text evidence="7">The sequence shown here is derived from an EMBL/GenBank/DDBJ whole genome shotgun (WGS) entry which is preliminary data.</text>
</comment>
<dbReference type="GO" id="GO:0003746">
    <property type="term" value="F:translation elongation factor activity"/>
    <property type="evidence" value="ECO:0007669"/>
    <property type="project" value="UniProtKB-UniRule"/>
</dbReference>
<evidence type="ECO:0000256" key="4">
    <source>
        <dbReference type="ARBA" id="ARBA00022917"/>
    </source>
</evidence>
<comment type="function">
    <text evidence="5">Associates with the EF-Tu.GDP complex and induces the exchange of GDP to GTP. It remains bound to the aminoacyl-tRNA.EF-Tu.GTP complex up to the GTP hydrolysis stage on the ribosome.</text>
</comment>
<dbReference type="CDD" id="cd14275">
    <property type="entry name" value="UBA_EF-Ts"/>
    <property type="match status" value="1"/>
</dbReference>
<keyword evidence="5" id="KW-0963">Cytoplasm</keyword>
<dbReference type="AlphaFoldDB" id="A0A940DQ27"/>
<comment type="similarity">
    <text evidence="1 5">Belongs to the EF-Ts family.</text>
</comment>
<dbReference type="GO" id="GO:0005737">
    <property type="term" value="C:cytoplasm"/>
    <property type="evidence" value="ECO:0007669"/>
    <property type="project" value="UniProtKB-SubCell"/>
</dbReference>
<comment type="subcellular location">
    <subcellularLocation>
        <location evidence="5">Cytoplasm</location>
    </subcellularLocation>
</comment>
<evidence type="ECO:0000259" key="6">
    <source>
        <dbReference type="Pfam" id="PF00889"/>
    </source>
</evidence>
<dbReference type="EMBL" id="JADILV010000014">
    <property type="protein sequence ID" value="MBO8482939.1"/>
    <property type="molecule type" value="Genomic_DNA"/>
</dbReference>
<accession>A0A940DQ27</accession>
<dbReference type="SUPFAM" id="SSF54713">
    <property type="entry name" value="Elongation factor Ts (EF-Ts), dimerisation domain"/>
    <property type="match status" value="2"/>
</dbReference>
<dbReference type="InterPro" id="IPR009060">
    <property type="entry name" value="UBA-like_sf"/>
</dbReference>
<gene>
    <name evidence="5" type="primary">tsf</name>
    <name evidence="7" type="ORF">IAB75_02310</name>
</gene>
<dbReference type="InterPro" id="IPR014039">
    <property type="entry name" value="Transl_elong_EFTs/EF1B_dimer"/>
</dbReference>
<dbReference type="Gene3D" id="1.10.8.10">
    <property type="entry name" value="DNA helicase RuvA subunit, C-terminal domain"/>
    <property type="match status" value="1"/>
</dbReference>
<keyword evidence="4 5" id="KW-0648">Protein biosynthesis</keyword>
<dbReference type="InterPro" id="IPR036402">
    <property type="entry name" value="EF-Ts_dimer_sf"/>
</dbReference>
<evidence type="ECO:0000313" key="8">
    <source>
        <dbReference type="Proteomes" id="UP000725002"/>
    </source>
</evidence>
<name>A0A940DQ27_9BACT</name>
<dbReference type="PANTHER" id="PTHR11741">
    <property type="entry name" value="ELONGATION FACTOR TS"/>
    <property type="match status" value="1"/>
</dbReference>
<evidence type="ECO:0000256" key="1">
    <source>
        <dbReference type="ARBA" id="ARBA00005532"/>
    </source>
</evidence>
<dbReference type="HAMAP" id="MF_00050">
    <property type="entry name" value="EF_Ts"/>
    <property type="match status" value="1"/>
</dbReference>
<organism evidence="7 8">
    <name type="scientific">Candidatus Cryptobacteroides avicola</name>
    <dbReference type="NCBI Taxonomy" id="2840757"/>
    <lineage>
        <taxon>Bacteria</taxon>
        <taxon>Pseudomonadati</taxon>
        <taxon>Bacteroidota</taxon>
        <taxon>Bacteroidia</taxon>
        <taxon>Bacteroidales</taxon>
        <taxon>Candidatus Cryptobacteroides</taxon>
    </lineage>
</organism>
<dbReference type="InterPro" id="IPR018101">
    <property type="entry name" value="Transl_elong_Ts_CS"/>
</dbReference>
<dbReference type="PROSITE" id="PS01126">
    <property type="entry name" value="EF_TS_1"/>
    <property type="match status" value="1"/>
</dbReference>
<dbReference type="Pfam" id="PF00889">
    <property type="entry name" value="EF_TS"/>
    <property type="match status" value="2"/>
</dbReference>
<evidence type="ECO:0000256" key="3">
    <source>
        <dbReference type="ARBA" id="ARBA00022768"/>
    </source>
</evidence>
<feature type="domain" description="Translation elongation factor EFTs/EF1B dimerisation" evidence="6">
    <location>
        <begin position="252"/>
        <end position="329"/>
    </location>
</feature>
<dbReference type="NCBIfam" id="TIGR00116">
    <property type="entry name" value="tsf"/>
    <property type="match status" value="1"/>
</dbReference>
<dbReference type="Gene3D" id="1.10.286.20">
    <property type="match status" value="1"/>
</dbReference>
<dbReference type="Gene3D" id="3.30.479.20">
    <property type="entry name" value="Elongation factor Ts, dimerisation domain"/>
    <property type="match status" value="2"/>
</dbReference>
<protein>
    <recommendedName>
        <fullName evidence="2 5">Elongation factor Ts</fullName>
        <shortName evidence="5">EF-Ts</shortName>
    </recommendedName>
</protein>
<reference evidence="7" key="1">
    <citation type="submission" date="2020-10" db="EMBL/GenBank/DDBJ databases">
        <authorList>
            <person name="Gilroy R."/>
        </authorList>
    </citation>
    <scope>NUCLEOTIDE SEQUENCE</scope>
    <source>
        <strain evidence="7">G3-8215</strain>
    </source>
</reference>
<feature type="domain" description="Translation elongation factor EFTs/EF1B dimerisation" evidence="6">
    <location>
        <begin position="70"/>
        <end position="215"/>
    </location>
</feature>
<dbReference type="InterPro" id="IPR001816">
    <property type="entry name" value="Transl_elong_EFTs/EF1B"/>
</dbReference>
<sequence length="331" mass="35631">MDIKAADVMKLRQMTGAGMMDCKKALIEAEGDYTRAQEIIREKGKLVAAKRADRETTEGAVVARVEGDKAIIVCLGCETDFVSKNAEFQKLANDIADVAIKCLPADAEALKACTLADGRTVEAAITEQTGKTGEKHVLVGYEKVEAPFIVSYIHAINGKLGALVGFNKEVAADLAKGVAMQVASMNPVAINKESVPQNVIDNELTVAVEKTKEELVKKAVNSALEKAGINPAHVDSEDHIASNTAKGWLTPEQADKAREIIKTVSAEKAANLPEAMVKNIANGRLNKFFKENTLDEQEYQMGDGKTSVKDAIAAVDKEAKVVVFKRFSLND</sequence>
<evidence type="ECO:0000256" key="2">
    <source>
        <dbReference type="ARBA" id="ARBA00016956"/>
    </source>
</evidence>